<dbReference type="Pfam" id="PF08284">
    <property type="entry name" value="RVP_2"/>
    <property type="match status" value="1"/>
</dbReference>
<evidence type="ECO:0000313" key="2">
    <source>
        <dbReference type="Proteomes" id="UP000824120"/>
    </source>
</evidence>
<dbReference type="CDD" id="cd00303">
    <property type="entry name" value="retropepsin_like"/>
    <property type="match status" value="1"/>
</dbReference>
<reference evidence="1 2" key="1">
    <citation type="submission" date="2020-09" db="EMBL/GenBank/DDBJ databases">
        <title>De no assembly of potato wild relative species, Solanum commersonii.</title>
        <authorList>
            <person name="Cho K."/>
        </authorList>
    </citation>
    <scope>NUCLEOTIDE SEQUENCE [LARGE SCALE GENOMIC DNA]</scope>
    <source>
        <strain evidence="1">LZ3.2</strain>
        <tissue evidence="1">Leaf</tissue>
    </source>
</reference>
<name>A0A9J5WKT8_SOLCO</name>
<sequence length="196" mass="22350">MQRRKPSVCYHQSPRAREFPNVVTGVIKVFTFNVYALLDRGASLSFVTPYIVMSFDVLLEQLLDPFSVSTHVGESILAEKVYRDSIICANHKDTMTNLVELDMMDFDVILGMDWPHACYASVDCRTRVLKFQFPNEPVIEWRSSSVVPKGHFISYLKARKLVSKGCIYHVVRVNDSSVEAPLIQLVPVVSEFQEVF</sequence>
<proteinExistence type="predicted"/>
<dbReference type="PANTHER" id="PTHR15503:SF45">
    <property type="entry name" value="RNA-DIRECTED DNA POLYMERASE HOMOLOG"/>
    <property type="match status" value="1"/>
</dbReference>
<evidence type="ECO:0008006" key="3">
    <source>
        <dbReference type="Google" id="ProtNLM"/>
    </source>
</evidence>
<dbReference type="InterPro" id="IPR021109">
    <property type="entry name" value="Peptidase_aspartic_dom_sf"/>
</dbReference>
<keyword evidence="2" id="KW-1185">Reference proteome</keyword>
<dbReference type="OrthoDB" id="1305782at2759"/>
<organism evidence="1 2">
    <name type="scientific">Solanum commersonii</name>
    <name type="common">Commerson's wild potato</name>
    <name type="synonym">Commerson's nightshade</name>
    <dbReference type="NCBI Taxonomy" id="4109"/>
    <lineage>
        <taxon>Eukaryota</taxon>
        <taxon>Viridiplantae</taxon>
        <taxon>Streptophyta</taxon>
        <taxon>Embryophyta</taxon>
        <taxon>Tracheophyta</taxon>
        <taxon>Spermatophyta</taxon>
        <taxon>Magnoliopsida</taxon>
        <taxon>eudicotyledons</taxon>
        <taxon>Gunneridae</taxon>
        <taxon>Pentapetalae</taxon>
        <taxon>asterids</taxon>
        <taxon>lamiids</taxon>
        <taxon>Solanales</taxon>
        <taxon>Solanaceae</taxon>
        <taxon>Solanoideae</taxon>
        <taxon>Solaneae</taxon>
        <taxon>Solanum</taxon>
    </lineage>
</organism>
<protein>
    <recommendedName>
        <fullName evidence="3">Gag-pol polyprotein</fullName>
    </recommendedName>
</protein>
<accession>A0A9J5WKT8</accession>
<gene>
    <name evidence="1" type="ORF">H5410_056272</name>
</gene>
<dbReference type="AlphaFoldDB" id="A0A9J5WKT8"/>
<comment type="caution">
    <text evidence="1">The sequence shown here is derived from an EMBL/GenBank/DDBJ whole genome shotgun (WGS) entry which is preliminary data.</text>
</comment>
<dbReference type="InterPro" id="IPR032567">
    <property type="entry name" value="RTL1-rel"/>
</dbReference>
<dbReference type="EMBL" id="JACXVP010000011">
    <property type="protein sequence ID" value="KAG5576138.1"/>
    <property type="molecule type" value="Genomic_DNA"/>
</dbReference>
<dbReference type="Gene3D" id="2.40.70.10">
    <property type="entry name" value="Acid Proteases"/>
    <property type="match status" value="1"/>
</dbReference>
<dbReference type="PANTHER" id="PTHR15503">
    <property type="entry name" value="LDOC1 RELATED"/>
    <property type="match status" value="1"/>
</dbReference>
<dbReference type="Proteomes" id="UP000824120">
    <property type="component" value="Chromosome 11"/>
</dbReference>
<evidence type="ECO:0000313" key="1">
    <source>
        <dbReference type="EMBL" id="KAG5576138.1"/>
    </source>
</evidence>